<dbReference type="EC" id="2.7.1.25" evidence="5 13"/>
<dbReference type="PANTHER" id="PTHR11055">
    <property type="entry name" value="BIFUNCTIONAL 3'-PHOSPHOADENOSINE 5'-PHOSPHOSULFATE SYNTHASE"/>
    <property type="match status" value="1"/>
</dbReference>
<comment type="pathway">
    <text evidence="3 13 14">Sulfur metabolism; hydrogen sulfide biosynthesis; sulfite from sulfate: step 2/3.</text>
</comment>
<proteinExistence type="inferred from homology"/>
<keyword evidence="6 13" id="KW-0808">Transferase</keyword>
<evidence type="ECO:0000256" key="13">
    <source>
        <dbReference type="HAMAP-Rule" id="MF_00065"/>
    </source>
</evidence>
<evidence type="ECO:0000256" key="10">
    <source>
        <dbReference type="ARBA" id="ARBA00029724"/>
    </source>
</evidence>
<dbReference type="PANTHER" id="PTHR11055:SF1">
    <property type="entry name" value="PAPS SYNTHETASE, ISOFORM D"/>
    <property type="match status" value="1"/>
</dbReference>
<dbReference type="Gene3D" id="3.40.50.300">
    <property type="entry name" value="P-loop containing nucleotide triphosphate hydrolases"/>
    <property type="match status" value="1"/>
</dbReference>
<dbReference type="Proteomes" id="UP000682802">
    <property type="component" value="Chromosome 1"/>
</dbReference>
<evidence type="ECO:0000313" key="16">
    <source>
        <dbReference type="EMBL" id="QWG08485.1"/>
    </source>
</evidence>
<dbReference type="SUPFAM" id="SSF52540">
    <property type="entry name" value="P-loop containing nucleoside triphosphate hydrolases"/>
    <property type="match status" value="1"/>
</dbReference>
<dbReference type="CDD" id="cd02027">
    <property type="entry name" value="APSK"/>
    <property type="match status" value="1"/>
</dbReference>
<comment type="catalytic activity">
    <reaction evidence="1 13 14">
        <text>adenosine 5'-phosphosulfate + ATP = 3'-phosphoadenylyl sulfate + ADP + H(+)</text>
        <dbReference type="Rhea" id="RHEA:24152"/>
        <dbReference type="ChEBI" id="CHEBI:15378"/>
        <dbReference type="ChEBI" id="CHEBI:30616"/>
        <dbReference type="ChEBI" id="CHEBI:58243"/>
        <dbReference type="ChEBI" id="CHEBI:58339"/>
        <dbReference type="ChEBI" id="CHEBI:456216"/>
        <dbReference type="EC" id="2.7.1.25"/>
    </reaction>
</comment>
<dbReference type="InterPro" id="IPR002891">
    <property type="entry name" value="APS"/>
</dbReference>
<evidence type="ECO:0000256" key="2">
    <source>
        <dbReference type="ARBA" id="ARBA00002632"/>
    </source>
</evidence>
<dbReference type="HAMAP" id="MF_00065">
    <property type="entry name" value="Adenylyl_sulf_kinase"/>
    <property type="match status" value="1"/>
</dbReference>
<dbReference type="Pfam" id="PF01583">
    <property type="entry name" value="APS_kinase"/>
    <property type="match status" value="1"/>
</dbReference>
<reference evidence="16 17" key="1">
    <citation type="submission" date="2021-05" db="EMBL/GenBank/DDBJ databases">
        <title>Comparative genomic studies on the polysaccharide-degrading batcterial strains of the Flammeovirga genus.</title>
        <authorList>
            <person name="Zewei F."/>
            <person name="Zheng Z."/>
            <person name="Yu L."/>
            <person name="Ruyue G."/>
            <person name="Yanhong M."/>
            <person name="Yuanyuan C."/>
            <person name="Jingyan G."/>
            <person name="Wenjun H."/>
        </authorList>
    </citation>
    <scope>NUCLEOTIDE SEQUENCE [LARGE SCALE GENOMIC DNA]</scope>
    <source>
        <strain evidence="16 17">YS10</strain>
    </source>
</reference>
<evidence type="ECO:0000256" key="12">
    <source>
        <dbReference type="ARBA" id="ARBA00031464"/>
    </source>
</evidence>
<evidence type="ECO:0000256" key="14">
    <source>
        <dbReference type="RuleBase" id="RU004347"/>
    </source>
</evidence>
<evidence type="ECO:0000259" key="15">
    <source>
        <dbReference type="Pfam" id="PF01583"/>
    </source>
</evidence>
<evidence type="ECO:0000313" key="17">
    <source>
        <dbReference type="Proteomes" id="UP000682802"/>
    </source>
</evidence>
<dbReference type="EMBL" id="CP076128">
    <property type="protein sequence ID" value="QWG08485.1"/>
    <property type="molecule type" value="Genomic_DNA"/>
</dbReference>
<evidence type="ECO:0000256" key="6">
    <source>
        <dbReference type="ARBA" id="ARBA00022679"/>
    </source>
</evidence>
<keyword evidence="7 13" id="KW-0547">Nucleotide-binding</keyword>
<keyword evidence="17" id="KW-1185">Reference proteome</keyword>
<evidence type="ECO:0000256" key="5">
    <source>
        <dbReference type="ARBA" id="ARBA00012121"/>
    </source>
</evidence>
<keyword evidence="8 13" id="KW-0418">Kinase</keyword>
<comment type="similarity">
    <text evidence="4 13 14">Belongs to the APS kinase family.</text>
</comment>
<dbReference type="RefSeq" id="WP_144072401.1">
    <property type="nucleotide sequence ID" value="NZ_CP076128.1"/>
</dbReference>
<comment type="function">
    <text evidence="2 13 14">Catalyzes the synthesis of activated sulfate.</text>
</comment>
<dbReference type="GO" id="GO:0004020">
    <property type="term" value="F:adenylylsulfate kinase activity"/>
    <property type="evidence" value="ECO:0007669"/>
    <property type="project" value="UniProtKB-EC"/>
</dbReference>
<keyword evidence="13" id="KW-0597">Phosphoprotein</keyword>
<keyword evidence="9 13" id="KW-0067">ATP-binding</keyword>
<evidence type="ECO:0000256" key="8">
    <source>
        <dbReference type="ARBA" id="ARBA00022777"/>
    </source>
</evidence>
<dbReference type="NCBIfam" id="TIGR00455">
    <property type="entry name" value="apsK"/>
    <property type="match status" value="1"/>
</dbReference>
<feature type="domain" description="APS kinase" evidence="15">
    <location>
        <begin position="24"/>
        <end position="174"/>
    </location>
</feature>
<name>A0ABX8GXY7_9BACT</name>
<feature type="binding site" evidence="13">
    <location>
        <begin position="32"/>
        <end position="39"/>
    </location>
    <ligand>
        <name>ATP</name>
        <dbReference type="ChEBI" id="CHEBI:30616"/>
    </ligand>
</feature>
<evidence type="ECO:0000256" key="9">
    <source>
        <dbReference type="ARBA" id="ARBA00022840"/>
    </source>
</evidence>
<dbReference type="InterPro" id="IPR059117">
    <property type="entry name" value="APS_kinase_dom"/>
</dbReference>
<evidence type="ECO:0000256" key="4">
    <source>
        <dbReference type="ARBA" id="ARBA00007008"/>
    </source>
</evidence>
<accession>A0ABX8GXY7</accession>
<dbReference type="NCBIfam" id="NF003013">
    <property type="entry name" value="PRK03846.1"/>
    <property type="match status" value="1"/>
</dbReference>
<protein>
    <recommendedName>
        <fullName evidence="5 13">Adenylyl-sulfate kinase</fullName>
        <ecNumber evidence="5 13">2.7.1.25</ecNumber>
    </recommendedName>
    <alternativeName>
        <fullName evidence="11 13">APS kinase</fullName>
    </alternativeName>
    <alternativeName>
        <fullName evidence="12 13">ATP adenosine-5'-phosphosulfate 3'-phosphotransferase</fullName>
    </alternativeName>
    <alternativeName>
        <fullName evidence="10 13">Adenosine-5'-phosphosulfate kinase</fullName>
    </alternativeName>
</protein>
<evidence type="ECO:0000256" key="1">
    <source>
        <dbReference type="ARBA" id="ARBA00001823"/>
    </source>
</evidence>
<evidence type="ECO:0000256" key="7">
    <source>
        <dbReference type="ARBA" id="ARBA00022741"/>
    </source>
</evidence>
<gene>
    <name evidence="13 16" type="primary">cysC</name>
    <name evidence="16" type="ORF">KM029_05980</name>
</gene>
<dbReference type="InterPro" id="IPR027417">
    <property type="entry name" value="P-loop_NTPase"/>
</dbReference>
<organism evidence="16 17">
    <name type="scientific">Flammeovirga kamogawensis</name>
    <dbReference type="NCBI Taxonomy" id="373891"/>
    <lineage>
        <taxon>Bacteria</taxon>
        <taxon>Pseudomonadati</taxon>
        <taxon>Bacteroidota</taxon>
        <taxon>Cytophagia</taxon>
        <taxon>Cytophagales</taxon>
        <taxon>Flammeovirgaceae</taxon>
        <taxon>Flammeovirga</taxon>
    </lineage>
</organism>
<evidence type="ECO:0000256" key="3">
    <source>
        <dbReference type="ARBA" id="ARBA00004806"/>
    </source>
</evidence>
<sequence length="198" mass="22015">MSTNIKQQNYQVTTADRANLLQHKSVVLWFTGLSGSGKSTLANAVEAKLATAGKLTYTLDGDNVRFGLNKDLSFTIEDRTENIRRISEVATLISNAGPIVLTAFISPLMKDRQQARDSIGTDKFIEVYIDCPIEECEKRDVKGLYQKARKGLIREFTGISSPYEAPLHPEIVVNTATMSLEDCVEKVITYLSPRINLD</sequence>
<feature type="active site" description="Phosphoserine intermediate" evidence="13">
    <location>
        <position position="106"/>
    </location>
</feature>
<evidence type="ECO:0000256" key="11">
    <source>
        <dbReference type="ARBA" id="ARBA00031393"/>
    </source>
</evidence>